<feature type="non-terminal residue" evidence="3">
    <location>
        <position position="237"/>
    </location>
</feature>
<evidence type="ECO:0000256" key="1">
    <source>
        <dbReference type="ARBA" id="ARBA00023172"/>
    </source>
</evidence>
<dbReference type="RefSeq" id="WP_140863127.1">
    <property type="nucleotide sequence ID" value="NZ_RCZI01000004.1"/>
</dbReference>
<organism evidence="3 4">
    <name type="scientific">Variovorax guangxiensis</name>
    <dbReference type="NCBI Taxonomy" id="1775474"/>
    <lineage>
        <taxon>Bacteria</taxon>
        <taxon>Pseudomonadati</taxon>
        <taxon>Pseudomonadota</taxon>
        <taxon>Betaproteobacteria</taxon>
        <taxon>Burkholderiales</taxon>
        <taxon>Comamonadaceae</taxon>
        <taxon>Variovorax</taxon>
    </lineage>
</organism>
<dbReference type="InterPro" id="IPR025246">
    <property type="entry name" value="IS30-like_HTH"/>
</dbReference>
<dbReference type="Pfam" id="PF13936">
    <property type="entry name" value="HTH_38"/>
    <property type="match status" value="1"/>
</dbReference>
<proteinExistence type="predicted"/>
<keyword evidence="1" id="KW-0233">DNA recombination</keyword>
<dbReference type="PANTHER" id="PTHR10948:SF23">
    <property type="entry name" value="TRANSPOSASE INSI FOR INSERTION SEQUENCE ELEMENT IS30A-RELATED"/>
    <property type="match status" value="1"/>
</dbReference>
<dbReference type="OrthoDB" id="9803231at2"/>
<dbReference type="NCBIfam" id="NF033563">
    <property type="entry name" value="transpos_IS30"/>
    <property type="match status" value="1"/>
</dbReference>
<reference evidence="3 4" key="1">
    <citation type="journal article" date="2019" name="Environ. Microbiol.">
        <title>Species interactions and distinct microbial communities in high Arctic permafrost affected cryosols are associated with the CH4 and CO2 gas fluxes.</title>
        <authorList>
            <person name="Altshuler I."/>
            <person name="Hamel J."/>
            <person name="Turney S."/>
            <person name="Magnuson E."/>
            <person name="Levesque R."/>
            <person name="Greer C."/>
            <person name="Whyte L.G."/>
        </authorList>
    </citation>
    <scope>NUCLEOTIDE SEQUENCE [LARGE SCALE GENOMIC DNA]</scope>
    <source>
        <strain evidence="3 4">S06.C</strain>
    </source>
</reference>
<evidence type="ECO:0000313" key="4">
    <source>
        <dbReference type="Proteomes" id="UP000319212"/>
    </source>
</evidence>
<dbReference type="GO" id="GO:0032196">
    <property type="term" value="P:transposition"/>
    <property type="evidence" value="ECO:0007669"/>
    <property type="project" value="TreeGrafter"/>
</dbReference>
<evidence type="ECO:0000313" key="3">
    <source>
        <dbReference type="EMBL" id="TPG26065.1"/>
    </source>
</evidence>
<dbReference type="GO" id="GO:0006310">
    <property type="term" value="P:DNA recombination"/>
    <property type="evidence" value="ECO:0007669"/>
    <property type="project" value="UniProtKB-KW"/>
</dbReference>
<protein>
    <submittedName>
        <fullName evidence="3">IS30 family transposase</fullName>
    </submittedName>
</protein>
<dbReference type="InterPro" id="IPR051917">
    <property type="entry name" value="Transposase-Integrase"/>
</dbReference>
<dbReference type="GO" id="GO:0004803">
    <property type="term" value="F:transposase activity"/>
    <property type="evidence" value="ECO:0007669"/>
    <property type="project" value="TreeGrafter"/>
</dbReference>
<feature type="domain" description="Transposase IS30-like HTH" evidence="2">
    <location>
        <begin position="46"/>
        <end position="86"/>
    </location>
</feature>
<dbReference type="AlphaFoldDB" id="A0A502DKV6"/>
<accession>A0A502DKV6</accession>
<comment type="caution">
    <text evidence="3">The sequence shown here is derived from an EMBL/GenBank/DDBJ whole genome shotgun (WGS) entry which is preliminary data.</text>
</comment>
<name>A0A502DKV6_9BURK</name>
<dbReference type="GO" id="GO:0005829">
    <property type="term" value="C:cytosol"/>
    <property type="evidence" value="ECO:0007669"/>
    <property type="project" value="TreeGrafter"/>
</dbReference>
<dbReference type="InterPro" id="IPR053392">
    <property type="entry name" value="Transposase_IS30-like"/>
</dbReference>
<gene>
    <name evidence="3" type="ORF">EAH82_14540</name>
</gene>
<dbReference type="PANTHER" id="PTHR10948">
    <property type="entry name" value="TRANSPOSASE"/>
    <property type="match status" value="1"/>
</dbReference>
<dbReference type="Proteomes" id="UP000319212">
    <property type="component" value="Unassembled WGS sequence"/>
</dbReference>
<evidence type="ECO:0000259" key="2">
    <source>
        <dbReference type="Pfam" id="PF13936"/>
    </source>
</evidence>
<sequence length="237" mass="26571">MWERWKEGWTLHQIGHLFDRPHTSIHNILSKTGGIRPPQRRRGATALTLAEREEISRALIVGESMRSVAARLGRAPSTISREIGRNAGQDGYRASVADEAAWNRALRPKLCKLVKNRALAGVVANLLRMLWSPEQIAGWLTHTYPNDPSLHVSHETIYRSLFIQARGALKKELLEHLRRTRGMRRSRSYTQKTAIHGQIADAVSISERPASVEDRAVPGHWEGDLVFGSGNSQIATL</sequence>
<dbReference type="EMBL" id="RCZI01000004">
    <property type="protein sequence ID" value="TPG26065.1"/>
    <property type="molecule type" value="Genomic_DNA"/>
</dbReference>